<dbReference type="RefSeq" id="WP_099471252.1">
    <property type="nucleotide sequence ID" value="NZ_CAXBMK010000004.1"/>
</dbReference>
<name>A0A2G4YTK7_9PROT</name>
<sequence>MLGYVMVGTNNMAKAADFYDKILAELGASRTMEEESFIAWGTGKGKTDFSITTPNDGNAATVGNGSMMAFYAPDNATVDKIYAMALELGGTCEGPAGLRPEYAPNFYAGYFRDLDGNKMNVFHYPLG</sequence>
<dbReference type="InterPro" id="IPR029068">
    <property type="entry name" value="Glyas_Bleomycin-R_OHBP_Dase"/>
</dbReference>
<dbReference type="InParanoid" id="A0A2G4YTK7"/>
<dbReference type="CDD" id="cd07262">
    <property type="entry name" value="VOC_like"/>
    <property type="match status" value="1"/>
</dbReference>
<dbReference type="InterPro" id="IPR004360">
    <property type="entry name" value="Glyas_Fos-R_dOase_dom"/>
</dbReference>
<dbReference type="PANTHER" id="PTHR35006">
    <property type="entry name" value="GLYOXALASE FAMILY PROTEIN (AFU_ORTHOLOGUE AFUA_5G14830)"/>
    <property type="match status" value="1"/>
</dbReference>
<dbReference type="Gene3D" id="3.10.180.10">
    <property type="entry name" value="2,3-Dihydroxybiphenyl 1,2-Dioxygenase, domain 1"/>
    <property type="match status" value="1"/>
</dbReference>
<evidence type="ECO:0000313" key="2">
    <source>
        <dbReference type="EMBL" id="PHZ85668.1"/>
    </source>
</evidence>
<organism evidence="2 3">
    <name type="scientific">Paremcibacter congregatus</name>
    <dbReference type="NCBI Taxonomy" id="2043170"/>
    <lineage>
        <taxon>Bacteria</taxon>
        <taxon>Pseudomonadati</taxon>
        <taxon>Pseudomonadota</taxon>
        <taxon>Alphaproteobacteria</taxon>
        <taxon>Emcibacterales</taxon>
        <taxon>Emcibacteraceae</taxon>
        <taxon>Paremcibacter</taxon>
    </lineage>
</organism>
<feature type="domain" description="VOC" evidence="1">
    <location>
        <begin position="1"/>
        <end position="124"/>
    </location>
</feature>
<dbReference type="Pfam" id="PF00903">
    <property type="entry name" value="Glyoxalase"/>
    <property type="match status" value="1"/>
</dbReference>
<dbReference type="PANTHER" id="PTHR35006:SF1">
    <property type="entry name" value="BLL2941 PROTEIN"/>
    <property type="match status" value="1"/>
</dbReference>
<dbReference type="InterPro" id="IPR037523">
    <property type="entry name" value="VOC_core"/>
</dbReference>
<dbReference type="Proteomes" id="UP000229730">
    <property type="component" value="Unassembled WGS sequence"/>
</dbReference>
<dbReference type="SUPFAM" id="SSF54593">
    <property type="entry name" value="Glyoxalase/Bleomycin resistance protein/Dihydroxybiphenyl dioxygenase"/>
    <property type="match status" value="1"/>
</dbReference>
<comment type="caution">
    <text evidence="2">The sequence shown here is derived from an EMBL/GenBank/DDBJ whole genome shotgun (WGS) entry which is preliminary data.</text>
</comment>
<proteinExistence type="predicted"/>
<evidence type="ECO:0000259" key="1">
    <source>
        <dbReference type="PROSITE" id="PS51819"/>
    </source>
</evidence>
<dbReference type="OrthoDB" id="9807407at2"/>
<evidence type="ECO:0000313" key="3">
    <source>
        <dbReference type="Proteomes" id="UP000229730"/>
    </source>
</evidence>
<protein>
    <submittedName>
        <fullName evidence="2">Glyoxalase</fullName>
    </submittedName>
</protein>
<gene>
    <name evidence="2" type="ORF">CRD36_02985</name>
</gene>
<accession>A0A2G4YTK7</accession>
<keyword evidence="3" id="KW-1185">Reference proteome</keyword>
<reference evidence="2 3" key="1">
    <citation type="submission" date="2017-10" db="EMBL/GenBank/DDBJ databases">
        <title>Frigbacter circumglobatus gen. nov. sp. nov., isolated from sediment cultured in situ.</title>
        <authorList>
            <person name="Zhao Z."/>
        </authorList>
    </citation>
    <scope>NUCLEOTIDE SEQUENCE [LARGE SCALE GENOMIC DNA]</scope>
    <source>
        <strain evidence="2 3">ZYL</strain>
    </source>
</reference>
<dbReference type="EMBL" id="PDEM01000009">
    <property type="protein sequence ID" value="PHZ85668.1"/>
    <property type="molecule type" value="Genomic_DNA"/>
</dbReference>
<dbReference type="AlphaFoldDB" id="A0A2G4YTK7"/>
<dbReference type="PROSITE" id="PS51819">
    <property type="entry name" value="VOC"/>
    <property type="match status" value="1"/>
</dbReference>